<comment type="caution">
    <text evidence="2">The sequence shown here is derived from an EMBL/GenBank/DDBJ whole genome shotgun (WGS) entry which is preliminary data.</text>
</comment>
<gene>
    <name evidence="2" type="ORF">M9458_049603</name>
</gene>
<reference evidence="2 3" key="1">
    <citation type="submission" date="2024-05" db="EMBL/GenBank/DDBJ databases">
        <title>Genome sequencing and assembly of Indian major carp, Cirrhinus mrigala (Hamilton, 1822).</title>
        <authorList>
            <person name="Mohindra V."/>
            <person name="Chowdhury L.M."/>
            <person name="Lal K."/>
            <person name="Jena J.K."/>
        </authorList>
    </citation>
    <scope>NUCLEOTIDE SEQUENCE [LARGE SCALE GENOMIC DNA]</scope>
    <source>
        <strain evidence="2">CM1030</strain>
        <tissue evidence="2">Blood</tissue>
    </source>
</reference>
<proteinExistence type="predicted"/>
<dbReference type="EMBL" id="JAMKFB020000025">
    <property type="protein sequence ID" value="KAL0155340.1"/>
    <property type="molecule type" value="Genomic_DNA"/>
</dbReference>
<dbReference type="AlphaFoldDB" id="A0ABD0N234"/>
<accession>A0ABD0N234</accession>
<feature type="region of interest" description="Disordered" evidence="1">
    <location>
        <begin position="26"/>
        <end position="61"/>
    </location>
</feature>
<organism evidence="2 3">
    <name type="scientific">Cirrhinus mrigala</name>
    <name type="common">Mrigala</name>
    <dbReference type="NCBI Taxonomy" id="683832"/>
    <lineage>
        <taxon>Eukaryota</taxon>
        <taxon>Metazoa</taxon>
        <taxon>Chordata</taxon>
        <taxon>Craniata</taxon>
        <taxon>Vertebrata</taxon>
        <taxon>Euteleostomi</taxon>
        <taxon>Actinopterygii</taxon>
        <taxon>Neopterygii</taxon>
        <taxon>Teleostei</taxon>
        <taxon>Ostariophysi</taxon>
        <taxon>Cypriniformes</taxon>
        <taxon>Cyprinidae</taxon>
        <taxon>Labeoninae</taxon>
        <taxon>Labeonini</taxon>
        <taxon>Cirrhinus</taxon>
    </lineage>
</organism>
<sequence length="61" mass="6520">MSAAQRRPLSSALQSERRCSGHVAALSSSCSPRLHPVPLPESARATLKTRKPPAETSREAP</sequence>
<protein>
    <submittedName>
        <fullName evidence="2">Uncharacterized protein</fullName>
    </submittedName>
</protein>
<evidence type="ECO:0000313" key="2">
    <source>
        <dbReference type="EMBL" id="KAL0155340.1"/>
    </source>
</evidence>
<feature type="non-terminal residue" evidence="2">
    <location>
        <position position="1"/>
    </location>
</feature>
<feature type="compositionally biased region" description="Basic and acidic residues" evidence="1">
    <location>
        <begin position="52"/>
        <end position="61"/>
    </location>
</feature>
<dbReference type="Proteomes" id="UP001529510">
    <property type="component" value="Unassembled WGS sequence"/>
</dbReference>
<keyword evidence="3" id="KW-1185">Reference proteome</keyword>
<dbReference type="PROSITE" id="PS51257">
    <property type="entry name" value="PROKAR_LIPOPROTEIN"/>
    <property type="match status" value="1"/>
</dbReference>
<name>A0ABD0N234_CIRMR</name>
<evidence type="ECO:0000313" key="3">
    <source>
        <dbReference type="Proteomes" id="UP001529510"/>
    </source>
</evidence>
<evidence type="ECO:0000256" key="1">
    <source>
        <dbReference type="SAM" id="MobiDB-lite"/>
    </source>
</evidence>